<dbReference type="PROSITE" id="PS50181">
    <property type="entry name" value="FBOX"/>
    <property type="match status" value="1"/>
</dbReference>
<dbReference type="InterPro" id="IPR036047">
    <property type="entry name" value="F-box-like_dom_sf"/>
</dbReference>
<dbReference type="PANTHER" id="PTHR31672:SF13">
    <property type="entry name" value="F-BOX PROTEIN CPR30-LIKE"/>
    <property type="match status" value="1"/>
</dbReference>
<dbReference type="InterPro" id="IPR017451">
    <property type="entry name" value="F-box-assoc_interact_dom"/>
</dbReference>
<dbReference type="OrthoDB" id="1867629at2759"/>
<proteinExistence type="predicted"/>
<protein>
    <recommendedName>
        <fullName evidence="1">F-box domain-containing protein</fullName>
    </recommendedName>
</protein>
<dbReference type="InterPro" id="IPR050796">
    <property type="entry name" value="SCF_F-box_component"/>
</dbReference>
<feature type="domain" description="F-box" evidence="1">
    <location>
        <begin position="1"/>
        <end position="46"/>
    </location>
</feature>
<evidence type="ECO:0000313" key="2">
    <source>
        <dbReference type="EMBL" id="KAF3969906.1"/>
    </source>
</evidence>
<gene>
    <name evidence="2" type="ORF">CMV_006339</name>
</gene>
<dbReference type="Pfam" id="PF07734">
    <property type="entry name" value="FBA_1"/>
    <property type="match status" value="1"/>
</dbReference>
<dbReference type="InterPro" id="IPR011043">
    <property type="entry name" value="Gal_Oxase/kelch_b-propeller"/>
</dbReference>
<comment type="caution">
    <text evidence="2">The sequence shown here is derived from an EMBL/GenBank/DDBJ whole genome shotgun (WGS) entry which is preliminary data.</text>
</comment>
<dbReference type="PANTHER" id="PTHR31672">
    <property type="entry name" value="BNACNNG10540D PROTEIN"/>
    <property type="match status" value="1"/>
</dbReference>
<sequence length="399" mass="44905">MSTYLPEEVVINILSRLPPKSLIRFKCVSKTWLSLIGTPDLISRNLINHSTLISKSEDPNNPLFVLVKATDKIDTSKHTFSFLSYDNLDPEYTSEVILNLPQPNHGLNLDIIGSSSDGLLCLCFASTIYLWDPTTSSELEPLPPIAPREMVNVYFHSVGFGFDSVSNDFKVVRLLNVQFRSATNLLHISQEAEVYSVSSGSWRQLDPHVARVPYGIHTQSRATMYLDGNFFWCATPLPLDNNEDEKIVRFDFASEVFKSTSFPDASVIGDYSSWKTTLTALNGSIAMLVYPFGKEVEMLCFDIWVLFEFGVRESWTKLIRIGPSLDLERPLGFWGYGKMFMESKEGQLVLYDPSTNTGKIFPFDGLKGSLQVALYTEFGETNEETSEEDGGEVQEEVNQ</sequence>
<dbReference type="SUPFAM" id="SSF81383">
    <property type="entry name" value="F-box domain"/>
    <property type="match status" value="1"/>
</dbReference>
<dbReference type="SMART" id="SM00256">
    <property type="entry name" value="FBOX"/>
    <property type="match status" value="1"/>
</dbReference>
<evidence type="ECO:0000259" key="1">
    <source>
        <dbReference type="PROSITE" id="PS50181"/>
    </source>
</evidence>
<dbReference type="AlphaFoldDB" id="A0A8J4RAX2"/>
<organism evidence="2 3">
    <name type="scientific">Castanea mollissima</name>
    <name type="common">Chinese chestnut</name>
    <dbReference type="NCBI Taxonomy" id="60419"/>
    <lineage>
        <taxon>Eukaryota</taxon>
        <taxon>Viridiplantae</taxon>
        <taxon>Streptophyta</taxon>
        <taxon>Embryophyta</taxon>
        <taxon>Tracheophyta</taxon>
        <taxon>Spermatophyta</taxon>
        <taxon>Magnoliopsida</taxon>
        <taxon>eudicotyledons</taxon>
        <taxon>Gunneridae</taxon>
        <taxon>Pentapetalae</taxon>
        <taxon>rosids</taxon>
        <taxon>fabids</taxon>
        <taxon>Fagales</taxon>
        <taxon>Fagaceae</taxon>
        <taxon>Castanea</taxon>
    </lineage>
</organism>
<dbReference type="NCBIfam" id="TIGR01640">
    <property type="entry name" value="F_box_assoc_1"/>
    <property type="match status" value="1"/>
</dbReference>
<dbReference type="Pfam" id="PF00646">
    <property type="entry name" value="F-box"/>
    <property type="match status" value="1"/>
</dbReference>
<reference evidence="2" key="1">
    <citation type="submission" date="2020-03" db="EMBL/GenBank/DDBJ databases">
        <title>Castanea mollissima Vanexum genome sequencing.</title>
        <authorList>
            <person name="Staton M."/>
        </authorList>
    </citation>
    <scope>NUCLEOTIDE SEQUENCE</scope>
    <source>
        <tissue evidence="2">Leaf</tissue>
    </source>
</reference>
<evidence type="ECO:0000313" key="3">
    <source>
        <dbReference type="Proteomes" id="UP000737018"/>
    </source>
</evidence>
<dbReference type="Proteomes" id="UP000737018">
    <property type="component" value="Unassembled WGS sequence"/>
</dbReference>
<dbReference type="InterPro" id="IPR001810">
    <property type="entry name" value="F-box_dom"/>
</dbReference>
<dbReference type="CDD" id="cd22157">
    <property type="entry name" value="F-box_AtFBW1-like"/>
    <property type="match status" value="1"/>
</dbReference>
<dbReference type="EMBL" id="JRKL02000594">
    <property type="protein sequence ID" value="KAF3969906.1"/>
    <property type="molecule type" value="Genomic_DNA"/>
</dbReference>
<keyword evidence="3" id="KW-1185">Reference proteome</keyword>
<dbReference type="Gene3D" id="1.20.1280.50">
    <property type="match status" value="1"/>
</dbReference>
<accession>A0A8J4RAX2</accession>
<dbReference type="InterPro" id="IPR006527">
    <property type="entry name" value="F-box-assoc_dom_typ1"/>
</dbReference>
<dbReference type="SUPFAM" id="SSF50965">
    <property type="entry name" value="Galactose oxidase, central domain"/>
    <property type="match status" value="1"/>
</dbReference>
<name>A0A8J4RAX2_9ROSI</name>